<keyword evidence="9" id="KW-1185">Reference proteome</keyword>
<evidence type="ECO:0000256" key="7">
    <source>
        <dbReference type="NCBIfam" id="TIGR00188"/>
    </source>
</evidence>
<dbReference type="PANTHER" id="PTHR33992">
    <property type="entry name" value="RIBONUCLEASE P PROTEIN COMPONENT"/>
    <property type="match status" value="1"/>
</dbReference>
<proteinExistence type="inferred from homology"/>
<evidence type="ECO:0000313" key="9">
    <source>
        <dbReference type="Proteomes" id="UP000321234"/>
    </source>
</evidence>
<evidence type="ECO:0000256" key="2">
    <source>
        <dbReference type="ARBA" id="ARBA00022722"/>
    </source>
</evidence>
<keyword evidence="5 6" id="KW-0694">RNA-binding</keyword>
<dbReference type="InterPro" id="IPR020568">
    <property type="entry name" value="Ribosomal_Su5_D2-typ_SF"/>
</dbReference>
<reference evidence="8 9" key="1">
    <citation type="submission" date="2019-07" db="EMBL/GenBank/DDBJ databases">
        <title>Quadrisphaera sp. strain DD2A genome sequencing and assembly.</title>
        <authorList>
            <person name="Kim I."/>
        </authorList>
    </citation>
    <scope>NUCLEOTIDE SEQUENCE [LARGE SCALE GENOMIC DNA]</scope>
    <source>
        <strain evidence="8 9">DD2A</strain>
    </source>
</reference>
<dbReference type="EMBL" id="VKAC01000006">
    <property type="protein sequence ID" value="TXR55969.1"/>
    <property type="molecule type" value="Genomic_DNA"/>
</dbReference>
<gene>
    <name evidence="6 8" type="primary">rnpA</name>
    <name evidence="8" type="ORF">FMM08_10895</name>
</gene>
<dbReference type="Proteomes" id="UP000321234">
    <property type="component" value="Unassembled WGS sequence"/>
</dbReference>
<name>A0A5C8ZFC8_9ACTN</name>
<evidence type="ECO:0000256" key="4">
    <source>
        <dbReference type="ARBA" id="ARBA00022801"/>
    </source>
</evidence>
<dbReference type="SUPFAM" id="SSF54211">
    <property type="entry name" value="Ribosomal protein S5 domain 2-like"/>
    <property type="match status" value="1"/>
</dbReference>
<dbReference type="NCBIfam" id="TIGR00188">
    <property type="entry name" value="rnpA"/>
    <property type="match status" value="1"/>
</dbReference>
<dbReference type="InterPro" id="IPR014721">
    <property type="entry name" value="Ribsml_uS5_D2-typ_fold_subgr"/>
</dbReference>
<dbReference type="GO" id="GO:0030677">
    <property type="term" value="C:ribonuclease P complex"/>
    <property type="evidence" value="ECO:0007669"/>
    <property type="project" value="TreeGrafter"/>
</dbReference>
<dbReference type="GO" id="GO:0004526">
    <property type="term" value="F:ribonuclease P activity"/>
    <property type="evidence" value="ECO:0007669"/>
    <property type="project" value="UniProtKB-UniRule"/>
</dbReference>
<dbReference type="GO" id="GO:0000049">
    <property type="term" value="F:tRNA binding"/>
    <property type="evidence" value="ECO:0007669"/>
    <property type="project" value="UniProtKB-UniRule"/>
</dbReference>
<dbReference type="AlphaFoldDB" id="A0A5C8ZFC8"/>
<comment type="subunit">
    <text evidence="6">Consists of a catalytic RNA component (M1 or rnpB) and a protein subunit.</text>
</comment>
<dbReference type="Gene3D" id="3.30.230.10">
    <property type="match status" value="1"/>
</dbReference>
<dbReference type="HAMAP" id="MF_00227">
    <property type="entry name" value="RNase_P"/>
    <property type="match status" value="1"/>
</dbReference>
<keyword evidence="3 6" id="KW-0255">Endonuclease</keyword>
<keyword evidence="2 6" id="KW-0540">Nuclease</keyword>
<protein>
    <recommendedName>
        <fullName evidence="6 7">Ribonuclease P protein component</fullName>
        <shortName evidence="6">RNase P protein</shortName>
        <shortName evidence="6">RNaseP protein</shortName>
        <ecNumber evidence="6 7">3.1.26.5</ecNumber>
    </recommendedName>
    <alternativeName>
        <fullName evidence="6">Protein C5</fullName>
    </alternativeName>
</protein>
<dbReference type="InterPro" id="IPR000100">
    <property type="entry name" value="RNase_P"/>
</dbReference>
<comment type="similarity">
    <text evidence="6">Belongs to the RnpA family.</text>
</comment>
<dbReference type="RefSeq" id="WP_147926403.1">
    <property type="nucleotide sequence ID" value="NZ_VKAC01000006.1"/>
</dbReference>
<evidence type="ECO:0000256" key="1">
    <source>
        <dbReference type="ARBA" id="ARBA00022694"/>
    </source>
</evidence>
<sequence>MLPAPHRLRRPADFSAVVRRGRRAGRRHLVLHLLEPSGPEEAAGPVRVGFVVSKAVGGSVVRNRVERRLRHLVRDHLDALPPGARAVVRANPASAAAPSDVLARDLASAVHRLVSPAREPG</sequence>
<comment type="caution">
    <text evidence="8">The sequence shown here is derived from an EMBL/GenBank/DDBJ whole genome shotgun (WGS) entry which is preliminary data.</text>
</comment>
<evidence type="ECO:0000313" key="8">
    <source>
        <dbReference type="EMBL" id="TXR55969.1"/>
    </source>
</evidence>
<organism evidence="8 9">
    <name type="scientific">Quadrisphaera setariae</name>
    <dbReference type="NCBI Taxonomy" id="2593304"/>
    <lineage>
        <taxon>Bacteria</taxon>
        <taxon>Bacillati</taxon>
        <taxon>Actinomycetota</taxon>
        <taxon>Actinomycetes</taxon>
        <taxon>Kineosporiales</taxon>
        <taxon>Kineosporiaceae</taxon>
        <taxon>Quadrisphaera</taxon>
    </lineage>
</organism>
<comment type="catalytic activity">
    <reaction evidence="6">
        <text>Endonucleolytic cleavage of RNA, removing 5'-extranucleotides from tRNA precursor.</text>
        <dbReference type="EC" id="3.1.26.5"/>
    </reaction>
</comment>
<evidence type="ECO:0000256" key="3">
    <source>
        <dbReference type="ARBA" id="ARBA00022759"/>
    </source>
</evidence>
<dbReference type="Pfam" id="PF00825">
    <property type="entry name" value="Ribonuclease_P"/>
    <property type="match status" value="1"/>
</dbReference>
<evidence type="ECO:0000256" key="6">
    <source>
        <dbReference type="HAMAP-Rule" id="MF_00227"/>
    </source>
</evidence>
<dbReference type="GO" id="GO:0001682">
    <property type="term" value="P:tRNA 5'-leader removal"/>
    <property type="evidence" value="ECO:0007669"/>
    <property type="project" value="UniProtKB-UniRule"/>
</dbReference>
<dbReference type="EC" id="3.1.26.5" evidence="6 7"/>
<comment type="function">
    <text evidence="6">RNaseP catalyzes the removal of the 5'-leader sequence from pre-tRNA to produce the mature 5'-terminus. It can also cleave other RNA substrates such as 4.5S RNA. The protein component plays an auxiliary but essential role in vivo by binding to the 5'-leader sequence and broadening the substrate specificity of the ribozyme.</text>
</comment>
<keyword evidence="4 6" id="KW-0378">Hydrolase</keyword>
<dbReference type="PANTHER" id="PTHR33992:SF1">
    <property type="entry name" value="RIBONUCLEASE P PROTEIN COMPONENT"/>
    <property type="match status" value="1"/>
</dbReference>
<dbReference type="GO" id="GO:0042781">
    <property type="term" value="F:3'-tRNA processing endoribonuclease activity"/>
    <property type="evidence" value="ECO:0007669"/>
    <property type="project" value="TreeGrafter"/>
</dbReference>
<accession>A0A5C8ZFC8</accession>
<keyword evidence="1 6" id="KW-0819">tRNA processing</keyword>
<evidence type="ECO:0000256" key="5">
    <source>
        <dbReference type="ARBA" id="ARBA00022884"/>
    </source>
</evidence>